<name>A0ABY6P9G9_9ACTN</name>
<accession>A0ABY6P9G9</accession>
<dbReference type="RefSeq" id="WP_265361703.1">
    <property type="nucleotide sequence ID" value="NZ_CP110636.1"/>
</dbReference>
<sequence length="49" mass="5773">MPDVDDRAAEQPIPDVREDAEAGFRDRRPAEPWLNSLRTVRLAWQHYLL</sequence>
<feature type="region of interest" description="Disordered" evidence="1">
    <location>
        <begin position="1"/>
        <end position="25"/>
    </location>
</feature>
<keyword evidence="3" id="KW-1185">Reference proteome</keyword>
<protein>
    <submittedName>
        <fullName evidence="2">Uncharacterized protein</fullName>
    </submittedName>
</protein>
<reference evidence="2" key="1">
    <citation type="submission" date="2022-11" db="EMBL/GenBank/DDBJ databases">
        <title>Identification and genomic analyses of a novel endophytic actinobacterium Streptomyces endophytica sp. nov. with potential for biocontrol of Yam anthracnose.</title>
        <authorList>
            <person name="Huang X."/>
        </authorList>
    </citation>
    <scope>NUCLEOTIDE SEQUENCE</scope>
    <source>
        <strain evidence="2">HNM0140</strain>
    </source>
</reference>
<dbReference type="Proteomes" id="UP001164959">
    <property type="component" value="Chromosome"/>
</dbReference>
<evidence type="ECO:0000313" key="3">
    <source>
        <dbReference type="Proteomes" id="UP001164959"/>
    </source>
</evidence>
<evidence type="ECO:0000313" key="2">
    <source>
        <dbReference type="EMBL" id="UZJ30242.1"/>
    </source>
</evidence>
<organism evidence="2 3">
    <name type="scientific">Streptomyces endophytica</name>
    <dbReference type="NCBI Taxonomy" id="2991496"/>
    <lineage>
        <taxon>Bacteria</taxon>
        <taxon>Bacillati</taxon>
        <taxon>Actinomycetota</taxon>
        <taxon>Actinomycetes</taxon>
        <taxon>Kitasatosporales</taxon>
        <taxon>Streptomycetaceae</taxon>
        <taxon>Streptomyces</taxon>
    </lineage>
</organism>
<gene>
    <name evidence="2" type="ORF">OJ254_07300</name>
</gene>
<evidence type="ECO:0000256" key="1">
    <source>
        <dbReference type="SAM" id="MobiDB-lite"/>
    </source>
</evidence>
<dbReference type="EMBL" id="CP110636">
    <property type="protein sequence ID" value="UZJ30242.1"/>
    <property type="molecule type" value="Genomic_DNA"/>
</dbReference>
<proteinExistence type="predicted"/>